<feature type="region of interest" description="Disordered" evidence="1">
    <location>
        <begin position="15"/>
        <end position="65"/>
    </location>
</feature>
<proteinExistence type="predicted"/>
<feature type="compositionally biased region" description="Basic and acidic residues" evidence="1">
    <location>
        <begin position="195"/>
        <end position="232"/>
    </location>
</feature>
<comment type="caution">
    <text evidence="2">The sequence shown here is derived from an EMBL/GenBank/DDBJ whole genome shotgun (WGS) entry which is preliminary data.</text>
</comment>
<gene>
    <name evidence="2" type="ORF">PGT21_026761</name>
</gene>
<keyword evidence="3" id="KW-1185">Reference proteome</keyword>
<feature type="compositionally biased region" description="Basic and acidic residues" evidence="1">
    <location>
        <begin position="167"/>
        <end position="177"/>
    </location>
</feature>
<reference evidence="2 3" key="1">
    <citation type="submission" date="2019-05" db="EMBL/GenBank/DDBJ databases">
        <title>Emergence of the Ug99 lineage of the wheat stem rust pathogen through somatic hybridization.</title>
        <authorList>
            <person name="Li F."/>
            <person name="Upadhyaya N.M."/>
            <person name="Sperschneider J."/>
            <person name="Matny O."/>
            <person name="Nguyen-Phuc H."/>
            <person name="Mago R."/>
            <person name="Raley C."/>
            <person name="Miller M.E."/>
            <person name="Silverstein K.A.T."/>
            <person name="Henningsen E."/>
            <person name="Hirsch C.D."/>
            <person name="Visser B."/>
            <person name="Pretorius Z.A."/>
            <person name="Steffenson B.J."/>
            <person name="Schwessinger B."/>
            <person name="Dodds P.N."/>
            <person name="Figueroa M."/>
        </authorList>
    </citation>
    <scope>NUCLEOTIDE SEQUENCE [LARGE SCALE GENOMIC DNA]</scope>
    <source>
        <strain evidence="2">21-0</strain>
    </source>
</reference>
<dbReference type="Proteomes" id="UP000324748">
    <property type="component" value="Unassembled WGS sequence"/>
</dbReference>
<organism evidence="2 3">
    <name type="scientific">Puccinia graminis f. sp. tritici</name>
    <dbReference type="NCBI Taxonomy" id="56615"/>
    <lineage>
        <taxon>Eukaryota</taxon>
        <taxon>Fungi</taxon>
        <taxon>Dikarya</taxon>
        <taxon>Basidiomycota</taxon>
        <taxon>Pucciniomycotina</taxon>
        <taxon>Pucciniomycetes</taxon>
        <taxon>Pucciniales</taxon>
        <taxon>Pucciniaceae</taxon>
        <taxon>Puccinia</taxon>
    </lineage>
</organism>
<feature type="region of interest" description="Disordered" evidence="1">
    <location>
        <begin position="336"/>
        <end position="363"/>
    </location>
</feature>
<feature type="region of interest" description="Disordered" evidence="1">
    <location>
        <begin position="530"/>
        <end position="569"/>
    </location>
</feature>
<feature type="compositionally biased region" description="Basic and acidic residues" evidence="1">
    <location>
        <begin position="298"/>
        <end position="308"/>
    </location>
</feature>
<feature type="compositionally biased region" description="Basic and acidic residues" evidence="1">
    <location>
        <begin position="15"/>
        <end position="50"/>
    </location>
</feature>
<evidence type="ECO:0000313" key="3">
    <source>
        <dbReference type="Proteomes" id="UP000324748"/>
    </source>
</evidence>
<feature type="compositionally biased region" description="Polar residues" evidence="1">
    <location>
        <begin position="255"/>
        <end position="265"/>
    </location>
</feature>
<feature type="compositionally biased region" description="Basic and acidic residues" evidence="1">
    <location>
        <begin position="343"/>
        <end position="358"/>
    </location>
</feature>
<evidence type="ECO:0000313" key="2">
    <source>
        <dbReference type="EMBL" id="KAA1072054.1"/>
    </source>
</evidence>
<name>A0A5B0M8B7_PUCGR</name>
<feature type="compositionally biased region" description="Acidic residues" evidence="1">
    <location>
        <begin position="270"/>
        <end position="297"/>
    </location>
</feature>
<feature type="compositionally biased region" description="Polar residues" evidence="1">
    <location>
        <begin position="178"/>
        <end position="194"/>
    </location>
</feature>
<dbReference type="AlphaFoldDB" id="A0A5B0M8B7"/>
<protein>
    <recommendedName>
        <fullName evidence="4">F-box domain-containing protein</fullName>
    </recommendedName>
</protein>
<accession>A0A5B0M8B7</accession>
<dbReference type="EMBL" id="VSWC01000170">
    <property type="protein sequence ID" value="KAA1072054.1"/>
    <property type="molecule type" value="Genomic_DNA"/>
</dbReference>
<feature type="compositionally biased region" description="Basic and acidic residues" evidence="1">
    <location>
        <begin position="750"/>
        <end position="763"/>
    </location>
</feature>
<feature type="compositionally biased region" description="Basic residues" evidence="1">
    <location>
        <begin position="51"/>
        <end position="65"/>
    </location>
</feature>
<feature type="region of interest" description="Disordered" evidence="1">
    <location>
        <begin position="739"/>
        <end position="763"/>
    </location>
</feature>
<dbReference type="OrthoDB" id="2017782at2759"/>
<feature type="region of interest" description="Disordered" evidence="1">
    <location>
        <begin position="147"/>
        <end position="312"/>
    </location>
</feature>
<evidence type="ECO:0008006" key="4">
    <source>
        <dbReference type="Google" id="ProtNLM"/>
    </source>
</evidence>
<feature type="compositionally biased region" description="Gly residues" evidence="1">
    <location>
        <begin position="235"/>
        <end position="246"/>
    </location>
</feature>
<feature type="compositionally biased region" description="Polar residues" evidence="1">
    <location>
        <begin position="530"/>
        <end position="565"/>
    </location>
</feature>
<evidence type="ECO:0000256" key="1">
    <source>
        <dbReference type="SAM" id="MobiDB-lite"/>
    </source>
</evidence>
<feature type="compositionally biased region" description="Polar residues" evidence="1">
    <location>
        <begin position="147"/>
        <end position="166"/>
    </location>
</feature>
<sequence>MGIYYNNNLITRGDCRYREAQSTEPADKVEGEIARDEKKKKDEKEKNKEKKDKKKKEKKQIKKRHKEEMVVTNLVSLPVEVIELIAGYVAIQVPYQPPSSLLNFTLINKRIYHLLRPGQNDQLYANIFRNLFDIQALERRLRAAYNPFSTNPTKNTHSISSYSTSTRQHDSPTDEQKYQSSSEGTNPDSNPNKTQNDDESGKRGIQDEQHADEPTEDGRVEDNQDSGNKDVINEDGGGSGCGGTSGGEEEDPNGRNCTGYSQATVHESESESESEPESESESESEGEGESESESEGEREERRETRSREGSGLCNSHLASAYFERLGLFRRMRTFASHPAPTHPDGRRSTDLEPYKDQRSFPQPGNQFMSLISRDLWLIYLMVLENDGRNWSQLLNSGNITGFLLNYFHYEINPSAISPGYPIERPEIAIALRLCHLFLDLQQEESESQPPSNSASEGAGYWTSEAGIETYLFALKPYTLAAHQYDVAYAPWSIRQLPIDFSSPDVLRVLQKKLTERELATLAPMRWGHSQTDTGRLNVTSNQTSINRSASNGRASRINNQPSSSSERGHLFQSPVQRYSQLAYMGKLLRILPPLHSHVALLSFFWCNIRHNDSAETQGSEVEDQLEFFLRRMRSVLKMTSVEYDREFVRQTSCLDPFLSPGLQFDFYQGCFRGGWEGQFGFYDLSNYRLMLEGRIESVYEGRYGDQNQVFKVQEFIVRVRDEQPVEFLGDSREKYLEPRRSAGGFEAEEKDDRHHTRSEEPLESEIERLSQMKSLLYPTPIDSILVNYDPTEQYELQIHGAGHSSWGHFKVKGRVRAWDGMVTFLKIYDTGRNGRWLYRGYHTSGNMIVGRWRDTLTSVNLDGYEGAFVMFTRN</sequence>